<dbReference type="PROSITE" id="PS50020">
    <property type="entry name" value="WW_DOMAIN_2"/>
    <property type="match status" value="3"/>
</dbReference>
<feature type="domain" description="WW" evidence="3">
    <location>
        <begin position="1247"/>
        <end position="1281"/>
    </location>
</feature>
<dbReference type="SMART" id="SM00015">
    <property type="entry name" value="IQ"/>
    <property type="match status" value="9"/>
</dbReference>
<dbReference type="PROSITE" id="PS01159">
    <property type="entry name" value="WW_DOMAIN_1"/>
    <property type="match status" value="3"/>
</dbReference>
<dbReference type="PROSITE" id="PS50096">
    <property type="entry name" value="IQ"/>
    <property type="match status" value="8"/>
</dbReference>
<dbReference type="Pfam" id="PF22586">
    <property type="entry name" value="ANCHR-like_BBOX"/>
    <property type="match status" value="1"/>
</dbReference>
<evidence type="ECO:0000313" key="5">
    <source>
        <dbReference type="Proteomes" id="UP001209570"/>
    </source>
</evidence>
<reference evidence="4" key="1">
    <citation type="submission" date="2021-12" db="EMBL/GenBank/DDBJ databases">
        <title>Prjna785345.</title>
        <authorList>
            <person name="Rujirawat T."/>
            <person name="Krajaejun T."/>
        </authorList>
    </citation>
    <scope>NUCLEOTIDE SEQUENCE</scope>
    <source>
        <strain evidence="4">Pi057C3</strain>
    </source>
</reference>
<dbReference type="SUPFAM" id="SSF52047">
    <property type="entry name" value="RNI-like"/>
    <property type="match status" value="2"/>
</dbReference>
<dbReference type="InterPro" id="IPR036020">
    <property type="entry name" value="WW_dom_sf"/>
</dbReference>
<dbReference type="CDD" id="cd23767">
    <property type="entry name" value="IQCD"/>
    <property type="match status" value="1"/>
</dbReference>
<dbReference type="GO" id="GO:0031146">
    <property type="term" value="P:SCF-dependent proteasomal ubiquitin-dependent protein catabolic process"/>
    <property type="evidence" value="ECO:0007669"/>
    <property type="project" value="TreeGrafter"/>
</dbReference>
<feature type="region of interest" description="Disordered" evidence="2">
    <location>
        <begin position="1173"/>
        <end position="1201"/>
    </location>
</feature>
<evidence type="ECO:0000256" key="2">
    <source>
        <dbReference type="SAM" id="MobiDB-lite"/>
    </source>
</evidence>
<dbReference type="PANTHER" id="PTHR13318">
    <property type="entry name" value="PARTNER OF PAIRED, ISOFORM B-RELATED"/>
    <property type="match status" value="1"/>
</dbReference>
<comment type="caution">
    <text evidence="4">The sequence shown here is derived from an EMBL/GenBank/DDBJ whole genome shotgun (WGS) entry which is preliminary data.</text>
</comment>
<dbReference type="Gene3D" id="2.20.70.10">
    <property type="match status" value="3"/>
</dbReference>
<dbReference type="Proteomes" id="UP001209570">
    <property type="component" value="Unassembled WGS sequence"/>
</dbReference>
<keyword evidence="5" id="KW-1185">Reference proteome</keyword>
<feature type="coiled-coil region" evidence="1">
    <location>
        <begin position="823"/>
        <end position="877"/>
    </location>
</feature>
<organism evidence="4 5">
    <name type="scientific">Pythium insidiosum</name>
    <name type="common">Pythiosis disease agent</name>
    <dbReference type="NCBI Taxonomy" id="114742"/>
    <lineage>
        <taxon>Eukaryota</taxon>
        <taxon>Sar</taxon>
        <taxon>Stramenopiles</taxon>
        <taxon>Oomycota</taxon>
        <taxon>Peronosporomycetes</taxon>
        <taxon>Pythiales</taxon>
        <taxon>Pythiaceae</taxon>
        <taxon>Pythium</taxon>
    </lineage>
</organism>
<dbReference type="Pfam" id="PF00612">
    <property type="entry name" value="IQ"/>
    <property type="match status" value="2"/>
</dbReference>
<dbReference type="SUPFAM" id="SSF51045">
    <property type="entry name" value="WW domain"/>
    <property type="match status" value="2"/>
</dbReference>
<sequence length="1383" mass="156210">MGVRQHSASARRKRAGPAGGRLAALEPKPALGDARQDASDRAHVVAELEATFAYKEVPDEVLVGATVDLSVWSVVARDSCLLRLGGRPRGERWPQAVGASNQLADVLTQAPQSLLPTPTPAAIQKIDLSGAEEITDQALVTIGRLCPQLLELSVERATKLTDAGVRHVVSCCRSLRSLNLSHIPSLHGAALVAAAEVSLPLRELSVAGCAQIPAFAFQRLFLACPRLQALDVSSCGAVSDLVLLSLSQHCRQLRSLRLRHCRQVSDAGVVHVATGCSDLLTLDLSRCDLQYKLNDIALLSLAERCSVLQTVSLSGCEMLTDVGVSWLASGCHGVQHLDLSDCHKLGDMALRAIGEHLLQLRRLSLRHCARVTDMGLRHLALGCPELQVLDLTGLVLLLDGSGAHPSADAEATGEPDVGAGVGALARRCAALRHLDLSRCVGIGDLTLRLLAAHSSQLGVLQLSGNVRVSSRGVRRLLQSCPQLSTLGLADCRAVDDHAFAFLMAGAGAHGVLHHLSVLRLRHCELVTDQTLRALAALRRVPLRELDLSGCARVTDLGVLALADSGVAPVLRSLWLRDLVLLTETALAWLAERCPRLLLLDVTGCSRVRAFSLQALAPQWRFAVLSQDRAFTGLVPRHRAADRLVLEEYGDCWRAAIRLQCLYRARVARRVAAQRREEKLIRWVALRLQSVYRGRQARRLAVVARLQRRREVAAAVAIQTKFRQRLAVRSAAQRRAERLQAARERAAVCVQCAWRRKRLRDRLGVRALRRLAEAQRRERAATQLQRTWRGKKTRERVSVLRAAKLARDREQREAAARLQNLYRARAARQEAQRRREDRREQRRREEHAAIRVQAAVRRRRAQRELRRRREHAQRLSDAAVRIQRLWRARRRRQWLQLRAFTRRRQREHEAAVRLQAAWKRKQSRAVMRLLRVVEDERRQRELRAVVRVQTTWRAARARREVSAMKRAALERVLRQLRLETRSATLIQARVRGRWGRRRFQQLQLARKQQRWKELTQPDTGQRFFYNKETGEVRFRRPQDVLDLLPQPPCDNCLPPTPPVARIECRDCGEMFCEPCWRSVHAGGRRRDHAFRALYDFYGRRVDYGDGEFPSRWPSELQQDEMDGWFLRTYPHREPTETKGAWARYVDAASGREWFYNKDTGENSYVPPRGVFRPAASDADANADADALARPTPRRDQLPTARSHGNDWAQYLDEATGYYYYYNHRTMESTYTRPAEFAVAREPSAAPLEQSADGWAKFVDPASGYAYYYNHLTQQSTYERPLTFLTPRAGDTPLETGADGWSKYLDRATGVCYYYHAGSQRSTFDRPLSFATPRVEPGRGQALERLVDGATQQLYLVDPVTSECRRELVTTARRRSALAERSNFR</sequence>
<proteinExistence type="predicted"/>
<feature type="domain" description="WW" evidence="3">
    <location>
        <begin position="1134"/>
        <end position="1168"/>
    </location>
</feature>
<dbReference type="InterPro" id="IPR057207">
    <property type="entry name" value="FBXL15_LRR"/>
</dbReference>
<dbReference type="Pfam" id="PF25372">
    <property type="entry name" value="DUF7885"/>
    <property type="match status" value="2"/>
</dbReference>
<feature type="compositionally biased region" description="Low complexity" evidence="2">
    <location>
        <begin position="1173"/>
        <end position="1187"/>
    </location>
</feature>
<dbReference type="InterPro" id="IPR006553">
    <property type="entry name" value="Leu-rich_rpt_Cys-con_subtyp"/>
</dbReference>
<dbReference type="InterPro" id="IPR001202">
    <property type="entry name" value="WW_dom"/>
</dbReference>
<dbReference type="InterPro" id="IPR000048">
    <property type="entry name" value="IQ_motif_EF-hand-BS"/>
</dbReference>
<dbReference type="SMART" id="SM00456">
    <property type="entry name" value="WW"/>
    <property type="match status" value="5"/>
</dbReference>
<feature type="region of interest" description="Disordered" evidence="2">
    <location>
        <begin position="1"/>
        <end position="36"/>
    </location>
</feature>
<evidence type="ECO:0000313" key="4">
    <source>
        <dbReference type="EMBL" id="KAJ0395516.1"/>
    </source>
</evidence>
<protein>
    <recommendedName>
        <fullName evidence="3">WW domain-containing protein</fullName>
    </recommendedName>
</protein>
<dbReference type="CDD" id="cd00201">
    <property type="entry name" value="WW"/>
    <property type="match status" value="3"/>
</dbReference>
<dbReference type="SMART" id="SM00367">
    <property type="entry name" value="LRR_CC"/>
    <property type="match status" value="17"/>
</dbReference>
<keyword evidence="1" id="KW-0175">Coiled coil</keyword>
<dbReference type="InterPro" id="IPR032675">
    <property type="entry name" value="LRR_dom_sf"/>
</dbReference>
<dbReference type="Pfam" id="PF00397">
    <property type="entry name" value="WW"/>
    <property type="match status" value="2"/>
</dbReference>
<name>A0AAD5Q3R9_PYTIN</name>
<accession>A0AAD5Q3R9</accession>
<evidence type="ECO:0000256" key="1">
    <source>
        <dbReference type="SAM" id="Coils"/>
    </source>
</evidence>
<feature type="domain" description="WW" evidence="3">
    <location>
        <begin position="1200"/>
        <end position="1234"/>
    </location>
</feature>
<evidence type="ECO:0000259" key="3">
    <source>
        <dbReference type="PROSITE" id="PS50020"/>
    </source>
</evidence>
<gene>
    <name evidence="4" type="ORF">P43SY_000846</name>
</gene>
<dbReference type="GO" id="GO:0019005">
    <property type="term" value="C:SCF ubiquitin ligase complex"/>
    <property type="evidence" value="ECO:0007669"/>
    <property type="project" value="TreeGrafter"/>
</dbReference>
<dbReference type="EMBL" id="JAKCXM010000341">
    <property type="protein sequence ID" value="KAJ0395516.1"/>
    <property type="molecule type" value="Genomic_DNA"/>
</dbReference>
<dbReference type="PANTHER" id="PTHR13318:SF247">
    <property type="entry name" value="GH16156P"/>
    <property type="match status" value="1"/>
</dbReference>
<dbReference type="Gene3D" id="3.80.10.10">
    <property type="entry name" value="Ribonuclease Inhibitor"/>
    <property type="match status" value="4"/>
</dbReference>